<dbReference type="InterPro" id="IPR005467">
    <property type="entry name" value="His_kinase_dom"/>
</dbReference>
<evidence type="ECO:0000313" key="18">
    <source>
        <dbReference type="Proteomes" id="UP000391834"/>
    </source>
</evidence>
<dbReference type="InterPro" id="IPR011006">
    <property type="entry name" value="CheY-like_superfamily"/>
</dbReference>
<dbReference type="SMART" id="SM00387">
    <property type="entry name" value="HATPase_c"/>
    <property type="match status" value="1"/>
</dbReference>
<dbReference type="PANTHER" id="PTHR43547:SF2">
    <property type="entry name" value="HYBRID SIGNAL TRANSDUCTION HISTIDINE KINASE C"/>
    <property type="match status" value="1"/>
</dbReference>
<evidence type="ECO:0000313" key="17">
    <source>
        <dbReference type="EMBL" id="GET34623.1"/>
    </source>
</evidence>
<keyword evidence="13" id="KW-0472">Membrane</keyword>
<keyword evidence="3 12" id="KW-0597">Phosphoprotein</keyword>
<dbReference type="SUPFAM" id="SSF55874">
    <property type="entry name" value="ATPase domain of HSP90 chaperone/DNA topoisomerase II/histidine kinase"/>
    <property type="match status" value="1"/>
</dbReference>
<keyword evidence="8" id="KW-0902">Two-component regulatory system</keyword>
<dbReference type="InterPro" id="IPR011047">
    <property type="entry name" value="Quinoprotein_ADH-like_sf"/>
</dbReference>
<keyword evidence="7" id="KW-0067">ATP-binding</keyword>
<accession>A0A5M4B474</accession>
<dbReference type="GO" id="GO:0000155">
    <property type="term" value="F:phosphorelay sensor kinase activity"/>
    <property type="evidence" value="ECO:0007669"/>
    <property type="project" value="InterPro"/>
</dbReference>
<dbReference type="Pfam" id="PF00512">
    <property type="entry name" value="HisKA"/>
    <property type="match status" value="1"/>
</dbReference>
<dbReference type="PANTHER" id="PTHR43547">
    <property type="entry name" value="TWO-COMPONENT HISTIDINE KINASE"/>
    <property type="match status" value="1"/>
</dbReference>
<keyword evidence="13" id="KW-1133">Transmembrane helix</keyword>
<evidence type="ECO:0000256" key="5">
    <source>
        <dbReference type="ARBA" id="ARBA00022741"/>
    </source>
</evidence>
<dbReference type="InterPro" id="IPR001789">
    <property type="entry name" value="Sig_transdc_resp-reg_receiver"/>
</dbReference>
<evidence type="ECO:0000256" key="8">
    <source>
        <dbReference type="ARBA" id="ARBA00023012"/>
    </source>
</evidence>
<dbReference type="InterPro" id="IPR003594">
    <property type="entry name" value="HATPase_dom"/>
</dbReference>
<dbReference type="PROSITE" id="PS01124">
    <property type="entry name" value="HTH_ARAC_FAMILY_2"/>
    <property type="match status" value="1"/>
</dbReference>
<gene>
    <name evidence="17" type="ORF">PbJCM13498_34860</name>
</gene>
<proteinExistence type="predicted"/>
<keyword evidence="6 17" id="KW-0418">Kinase</keyword>
<feature type="domain" description="Response regulatory" evidence="16">
    <location>
        <begin position="1083"/>
        <end position="1198"/>
    </location>
</feature>
<feature type="modified residue" description="4-aspartylphosphate" evidence="12">
    <location>
        <position position="1131"/>
    </location>
</feature>
<keyword evidence="11" id="KW-0804">Transcription</keyword>
<dbReference type="InterPro" id="IPR004358">
    <property type="entry name" value="Sig_transdc_His_kin-like_C"/>
</dbReference>
<feature type="domain" description="Histidine kinase" evidence="15">
    <location>
        <begin position="829"/>
        <end position="1048"/>
    </location>
</feature>
<dbReference type="EC" id="2.7.13.3" evidence="2"/>
<dbReference type="InterPro" id="IPR011110">
    <property type="entry name" value="Reg_prop"/>
</dbReference>
<dbReference type="Pfam" id="PF12833">
    <property type="entry name" value="HTH_18"/>
    <property type="match status" value="1"/>
</dbReference>
<dbReference type="PROSITE" id="PS00041">
    <property type="entry name" value="HTH_ARAC_FAMILY_1"/>
    <property type="match status" value="1"/>
</dbReference>
<keyword evidence="13" id="KW-0812">Transmembrane</keyword>
<keyword evidence="18" id="KW-1185">Reference proteome</keyword>
<dbReference type="FunFam" id="1.10.287.130:FF:000034">
    <property type="entry name" value="Two-component system sensor histidine kinase/response regulator"/>
    <property type="match status" value="1"/>
</dbReference>
<dbReference type="SUPFAM" id="SSF52172">
    <property type="entry name" value="CheY-like"/>
    <property type="match status" value="1"/>
</dbReference>
<dbReference type="Gene3D" id="1.10.10.60">
    <property type="entry name" value="Homeodomain-like"/>
    <property type="match status" value="2"/>
</dbReference>
<reference evidence="17 18" key="1">
    <citation type="submission" date="2019-10" db="EMBL/GenBank/DDBJ databases">
        <title>Prolixibacter strains distinguished by the presence of nitrate reductase genes were adept at nitrate-dependent anaerobic corrosion of metallic iron and carbon steel.</title>
        <authorList>
            <person name="Iino T."/>
            <person name="Shono N."/>
            <person name="Ito K."/>
            <person name="Nakamura R."/>
            <person name="Sueoka K."/>
            <person name="Harayama S."/>
            <person name="Ohkuma M."/>
        </authorList>
    </citation>
    <scope>NUCLEOTIDE SEQUENCE [LARGE SCALE GENOMIC DNA]</scope>
    <source>
        <strain evidence="17 18">JCM 13498</strain>
    </source>
</reference>
<dbReference type="InterPro" id="IPR011123">
    <property type="entry name" value="Y_Y_Y"/>
</dbReference>
<evidence type="ECO:0000256" key="12">
    <source>
        <dbReference type="PROSITE-ProRule" id="PRU00169"/>
    </source>
</evidence>
<evidence type="ECO:0000256" key="1">
    <source>
        <dbReference type="ARBA" id="ARBA00000085"/>
    </source>
</evidence>
<dbReference type="SMART" id="SM00448">
    <property type="entry name" value="REC"/>
    <property type="match status" value="1"/>
</dbReference>
<dbReference type="InterPro" id="IPR009057">
    <property type="entry name" value="Homeodomain-like_sf"/>
</dbReference>
<dbReference type="PRINTS" id="PR00344">
    <property type="entry name" value="BCTRLSENSOR"/>
</dbReference>
<dbReference type="EMBL" id="BLAX01000001">
    <property type="protein sequence ID" value="GET34623.1"/>
    <property type="molecule type" value="Genomic_DNA"/>
</dbReference>
<evidence type="ECO:0000259" key="16">
    <source>
        <dbReference type="PROSITE" id="PS50110"/>
    </source>
</evidence>
<dbReference type="Gene3D" id="2.130.10.10">
    <property type="entry name" value="YVTN repeat-like/Quinoprotein amine dehydrogenase"/>
    <property type="match status" value="2"/>
</dbReference>
<organism evidence="17 18">
    <name type="scientific">Prolixibacter bellariivorans</name>
    <dbReference type="NCBI Taxonomy" id="314319"/>
    <lineage>
        <taxon>Bacteria</taxon>
        <taxon>Pseudomonadati</taxon>
        <taxon>Bacteroidota</taxon>
        <taxon>Bacteroidia</taxon>
        <taxon>Marinilabiliales</taxon>
        <taxon>Prolixibacteraceae</taxon>
        <taxon>Prolixibacter</taxon>
    </lineage>
</organism>
<dbReference type="SUPFAM" id="SSF47384">
    <property type="entry name" value="Homodimeric domain of signal transducing histidine kinase"/>
    <property type="match status" value="1"/>
</dbReference>
<dbReference type="SUPFAM" id="SSF101898">
    <property type="entry name" value="NHL repeat"/>
    <property type="match status" value="1"/>
</dbReference>
<dbReference type="InterPro" id="IPR018062">
    <property type="entry name" value="HTH_AraC-typ_CS"/>
</dbReference>
<keyword evidence="5" id="KW-0547">Nucleotide-binding</keyword>
<comment type="caution">
    <text evidence="17">The sequence shown here is derived from an EMBL/GenBank/DDBJ whole genome shotgun (WGS) entry which is preliminary data.</text>
</comment>
<evidence type="ECO:0000256" key="2">
    <source>
        <dbReference type="ARBA" id="ARBA00012438"/>
    </source>
</evidence>
<dbReference type="SMART" id="SM00388">
    <property type="entry name" value="HisKA"/>
    <property type="match status" value="1"/>
</dbReference>
<dbReference type="Pfam" id="PF07494">
    <property type="entry name" value="Reg_prop"/>
    <property type="match status" value="4"/>
</dbReference>
<evidence type="ECO:0000259" key="15">
    <source>
        <dbReference type="PROSITE" id="PS50109"/>
    </source>
</evidence>
<dbReference type="Gene3D" id="3.40.50.2300">
    <property type="match status" value="1"/>
</dbReference>
<evidence type="ECO:0000256" key="3">
    <source>
        <dbReference type="ARBA" id="ARBA00022553"/>
    </source>
</evidence>
<keyword evidence="10" id="KW-0238">DNA-binding</keyword>
<dbReference type="Pfam" id="PF00072">
    <property type="entry name" value="Response_reg"/>
    <property type="match status" value="1"/>
</dbReference>
<evidence type="ECO:0000256" key="10">
    <source>
        <dbReference type="ARBA" id="ARBA00023125"/>
    </source>
</evidence>
<dbReference type="SUPFAM" id="SSF50998">
    <property type="entry name" value="Quinoprotein alcohol dehydrogenase-like"/>
    <property type="match status" value="1"/>
</dbReference>
<dbReference type="InterPro" id="IPR013783">
    <property type="entry name" value="Ig-like_fold"/>
</dbReference>
<dbReference type="GO" id="GO:0003700">
    <property type="term" value="F:DNA-binding transcription factor activity"/>
    <property type="evidence" value="ECO:0007669"/>
    <property type="project" value="InterPro"/>
</dbReference>
<dbReference type="CDD" id="cd00082">
    <property type="entry name" value="HisKA"/>
    <property type="match status" value="1"/>
</dbReference>
<dbReference type="InterPro" id="IPR015943">
    <property type="entry name" value="WD40/YVTN_repeat-like_dom_sf"/>
</dbReference>
<dbReference type="Proteomes" id="UP000391834">
    <property type="component" value="Unassembled WGS sequence"/>
</dbReference>
<evidence type="ECO:0000256" key="4">
    <source>
        <dbReference type="ARBA" id="ARBA00022679"/>
    </source>
</evidence>
<dbReference type="FunFam" id="3.30.565.10:FF:000037">
    <property type="entry name" value="Hybrid sensor histidine kinase/response regulator"/>
    <property type="match status" value="1"/>
</dbReference>
<dbReference type="Gene3D" id="2.60.40.10">
    <property type="entry name" value="Immunoglobulins"/>
    <property type="match status" value="1"/>
</dbReference>
<dbReference type="SUPFAM" id="SSF46689">
    <property type="entry name" value="Homeodomain-like"/>
    <property type="match status" value="1"/>
</dbReference>
<dbReference type="Gene3D" id="1.10.287.130">
    <property type="match status" value="1"/>
</dbReference>
<evidence type="ECO:0000259" key="14">
    <source>
        <dbReference type="PROSITE" id="PS01124"/>
    </source>
</evidence>
<dbReference type="InterPro" id="IPR036097">
    <property type="entry name" value="HisK_dim/P_sf"/>
</dbReference>
<evidence type="ECO:0000256" key="6">
    <source>
        <dbReference type="ARBA" id="ARBA00022777"/>
    </source>
</evidence>
<dbReference type="GO" id="GO:0043565">
    <property type="term" value="F:sequence-specific DNA binding"/>
    <property type="evidence" value="ECO:0007669"/>
    <property type="project" value="InterPro"/>
</dbReference>
<dbReference type="InterPro" id="IPR003661">
    <property type="entry name" value="HisK_dim/P_dom"/>
</dbReference>
<dbReference type="Gene3D" id="3.30.565.10">
    <property type="entry name" value="Histidine kinase-like ATPase, C-terminal domain"/>
    <property type="match status" value="1"/>
</dbReference>
<comment type="catalytic activity">
    <reaction evidence="1">
        <text>ATP + protein L-histidine = ADP + protein N-phospho-L-histidine.</text>
        <dbReference type="EC" id="2.7.13.3"/>
    </reaction>
</comment>
<dbReference type="PROSITE" id="PS50109">
    <property type="entry name" value="HIS_KIN"/>
    <property type="match status" value="1"/>
</dbReference>
<dbReference type="InterPro" id="IPR036890">
    <property type="entry name" value="HATPase_C_sf"/>
</dbReference>
<evidence type="ECO:0000256" key="9">
    <source>
        <dbReference type="ARBA" id="ARBA00023015"/>
    </source>
</evidence>
<keyword evidence="9" id="KW-0805">Transcription regulation</keyword>
<dbReference type="Pfam" id="PF07495">
    <property type="entry name" value="Y_Y_Y"/>
    <property type="match status" value="1"/>
</dbReference>
<feature type="domain" description="HTH araC/xylS-type" evidence="14">
    <location>
        <begin position="1230"/>
        <end position="1327"/>
    </location>
</feature>
<feature type="transmembrane region" description="Helical" evidence="13">
    <location>
        <begin position="772"/>
        <end position="792"/>
    </location>
</feature>
<evidence type="ECO:0000256" key="7">
    <source>
        <dbReference type="ARBA" id="ARBA00022840"/>
    </source>
</evidence>
<dbReference type="GO" id="GO:0005524">
    <property type="term" value="F:ATP binding"/>
    <property type="evidence" value="ECO:0007669"/>
    <property type="project" value="UniProtKB-KW"/>
</dbReference>
<dbReference type="SMART" id="SM00342">
    <property type="entry name" value="HTH_ARAC"/>
    <property type="match status" value="1"/>
</dbReference>
<keyword evidence="4" id="KW-0808">Transferase</keyword>
<dbReference type="Pfam" id="PF02518">
    <property type="entry name" value="HATPase_c"/>
    <property type="match status" value="1"/>
</dbReference>
<dbReference type="PROSITE" id="PS50110">
    <property type="entry name" value="RESPONSE_REGULATORY"/>
    <property type="match status" value="1"/>
</dbReference>
<evidence type="ECO:0000256" key="11">
    <source>
        <dbReference type="ARBA" id="ARBA00023163"/>
    </source>
</evidence>
<protein>
    <recommendedName>
        <fullName evidence="2">histidine kinase</fullName>
        <ecNumber evidence="2">2.7.13.3</ecNumber>
    </recommendedName>
</protein>
<evidence type="ECO:0000256" key="13">
    <source>
        <dbReference type="SAM" id="Phobius"/>
    </source>
</evidence>
<sequence>MLLPTTVFADRIKLEHYSDDQGLSQNSVRHIVQDNTGLLWIGTFLGLNSFDGNTFTAYTSETSKHNSLENNDITALVMDSVANRLWIGTRKGLTCLDLKKQEFTTFLHNENDSNSLPDNEVRALFYDKFNRMWVGTKDSGLCILNKKTNAFSRVDIDGFNYVKSIYEDSYGCLWIGSNGTGGVAQIRFNKDGSINKIKTYTLTIPGSTEINPYVNFIYQDRKSDIFVGTREGLYKLNKLEDKFYNLWIPDASVRNILGPYFNCVAQSPQGKYWLGTLGGLIVCDHLEDITTGNYRWYYSDLSDNSSLVDNSVSSLFFDKSGVLWIGTENGLDKFDRYKNQFKNIRNISYLINNKIPRISGLAETYDNHIIVSTHDNGLFIGKNNKFSVLSQQNKSIASIYTPDGKVFYCGLWNGNILIYNYPKNSYRTLDLGLGETLTLAFVKLKDGTIFIGSHGNKAVLLNPHTLKYKTILPAYFSKIISNQAVSDSAGMIWIATESGVVRYNPYDNKARTYSESKLPDGVLFHDIAKDIAIDRNGRIWVATTTGLCYYKPSEDTFIHIDSPEELRDEWITDIRFRKNNEMWLNFNNNKVGKYDIKTKQLSVYRINSGNRLDIFSNRGFLLFNDSLIYVPGKEGIIYFPTNITNVYKTAGLPFISEVKVHGKVVHPGDTINGHVIIKENINYSRKMALDYSNRNFALSFSSPSYVDVKLNKFQFMLEGFDNSWINANNNSRSIQYTNLYPGKYVFKIKTQNSNGIWSPVSSYEIRIKPPFWLTYKSLLLYLLILVLTFYLIRSQMKRRMLLKQELVLEKVKRERDDKLNNEKLRFFTNISHELRTPISLILGPVKHLLEEKNLTDVQRNKAELILRNSNRLMYLINQLLDFRKAQNGEFKLKVIQTEILRPTRNAFNSFKGLALEKQISYNFTCDRDQVIGWIDVDKYEKILYNLLSNAIKFTNKYGSIDLFVDVKDDESQYLIVEISDDGIGIPRESQTKIFKRFYQTEQNKIENTGSGIGLSLVDSLIKVHKAKIFVKSEPGAGSTFIVEIPINKDNYDASERFDVQKDFIDESPGKTKKVVQTTDIKKKILVIEDNKELRQFINEYLSDTYKVYEAENGEQGLQLCRQIKPILCVSDIKMPVMDGYEFCVNLKKDTSISHIPVILLTALSDNENVMTGYKLGADGYITKPFDPALLKIRIQNIIKSRIELKTKFSGEIESNIAVLSHSPVDEEFITQLSNLIEENINNPDLKVDMLCAKMGISSSKLYRKIKELTDLSPNEFIRTLRLKKSAQLLKTKKYNVSEVSYLVGFNDPLYFSRCFKKQFGFSPRKYL</sequence>
<name>A0A5M4B474_9BACT</name>
<dbReference type="InterPro" id="IPR018060">
    <property type="entry name" value="HTH_AraC"/>
</dbReference>
<dbReference type="FunFam" id="1.10.10.60:FF:000284">
    <property type="entry name" value="Two-component system sensor histidine kinase/response regulator"/>
    <property type="match status" value="1"/>
</dbReference>